<dbReference type="InterPro" id="IPR036866">
    <property type="entry name" value="RibonucZ/Hydroxyglut_hydro"/>
</dbReference>
<gene>
    <name evidence="2" type="ORF">KAJ83_03080</name>
</gene>
<organism evidence="2 3">
    <name type="scientific">Marivibrio halodurans</name>
    <dbReference type="NCBI Taxonomy" id="2039722"/>
    <lineage>
        <taxon>Bacteria</taxon>
        <taxon>Pseudomonadati</taxon>
        <taxon>Pseudomonadota</taxon>
        <taxon>Alphaproteobacteria</taxon>
        <taxon>Rhodospirillales</taxon>
        <taxon>Rhodospirillaceae</taxon>
        <taxon>Marivibrio</taxon>
    </lineage>
</organism>
<dbReference type="PANTHER" id="PTHR30619:SF1">
    <property type="entry name" value="RECOMBINATION PROTEIN 2"/>
    <property type="match status" value="1"/>
</dbReference>
<reference evidence="2" key="1">
    <citation type="submission" date="2021-04" db="EMBL/GenBank/DDBJ databases">
        <authorList>
            <person name="Zhang D.-C."/>
        </authorList>
    </citation>
    <scope>NUCLEOTIDE SEQUENCE</scope>
    <source>
        <strain evidence="2">CGMCC 1.15697</strain>
    </source>
</reference>
<proteinExistence type="predicted"/>
<dbReference type="EMBL" id="JAGMWN010000001">
    <property type="protein sequence ID" value="MBP5855976.1"/>
    <property type="molecule type" value="Genomic_DNA"/>
</dbReference>
<keyword evidence="3" id="KW-1185">Reference proteome</keyword>
<evidence type="ECO:0000313" key="3">
    <source>
        <dbReference type="Proteomes" id="UP000672602"/>
    </source>
</evidence>
<dbReference type="InterPro" id="IPR052159">
    <property type="entry name" value="Competence_DNA_uptake"/>
</dbReference>
<comment type="caution">
    <text evidence="2">The sequence shown here is derived from an EMBL/GenBank/DDBJ whole genome shotgun (WGS) entry which is preliminary data.</text>
</comment>
<dbReference type="AlphaFoldDB" id="A0A8J7UZS1"/>
<dbReference type="Proteomes" id="UP000672602">
    <property type="component" value="Unassembled WGS sequence"/>
</dbReference>
<evidence type="ECO:0000256" key="1">
    <source>
        <dbReference type="SAM" id="MobiDB-lite"/>
    </source>
</evidence>
<feature type="region of interest" description="Disordered" evidence="1">
    <location>
        <begin position="1"/>
        <end position="24"/>
    </location>
</feature>
<accession>A0A8J7UZS1</accession>
<dbReference type="SUPFAM" id="SSF56281">
    <property type="entry name" value="Metallo-hydrolase/oxidoreductase"/>
    <property type="match status" value="1"/>
</dbReference>
<feature type="region of interest" description="Disordered" evidence="1">
    <location>
        <begin position="493"/>
        <end position="516"/>
    </location>
</feature>
<evidence type="ECO:0000313" key="2">
    <source>
        <dbReference type="EMBL" id="MBP5855976.1"/>
    </source>
</evidence>
<protein>
    <recommendedName>
        <fullName evidence="4">Metallo-beta-lactamase domain-containing protein</fullName>
    </recommendedName>
</protein>
<name>A0A8J7UZS1_9PROT</name>
<sequence length="516" mass="56134">MCKEPSSSSSHPTAAARSRTTPVSVPLPPPEILMIHHLDVGQGEATLVIFMWYDGGYKKDTVLIDGGRTTRGGGTVSRYLKELQIDYVDVAICTHYDQDHMEGVAAVLGDTDLTVGQVCHRGALDSHKATLLRNAIGDIPASRLEKHQGFVLGPDTLDTRPQLRCVHSSPHPTEGDDNPYCIAIGVSYGEFRYYLGGDLDSPNEDTVDCTTTILNDADAIAGIKCSHHGSRKSTSATFLGTLKPMMAVISAGAHSYCHPDDDVIARLCAAGSVQRFYLTNCCYNRAGINPIYALQKSIEQISSELRYVSLRIEVLEAIRDYNRAKRANPHDPALAGLRATVMEINKRRGKAKRAFDAIKALPDTDTRTRKGIVAGSPAHLGGVVVEVTSREADRDDYTFRVGCYQTGNSFAPPQRRGWRWDGFKMGTGRVPVSNTPDLGRFQRIGDLEADASTNWHQLVSELRGVEYFSLPTKPAGAEPHVVAPLSAAERAYALDDPVSSDESDGSEYVPSGDESD</sequence>
<dbReference type="RefSeq" id="WP_210680535.1">
    <property type="nucleotide sequence ID" value="NZ_JAGMWN010000001.1"/>
</dbReference>
<evidence type="ECO:0008006" key="4">
    <source>
        <dbReference type="Google" id="ProtNLM"/>
    </source>
</evidence>
<dbReference type="Gene3D" id="3.60.15.10">
    <property type="entry name" value="Ribonuclease Z/Hydroxyacylglutathione hydrolase-like"/>
    <property type="match status" value="1"/>
</dbReference>
<dbReference type="PANTHER" id="PTHR30619">
    <property type="entry name" value="DNA INTERNALIZATION/COMPETENCE PROTEIN COMEC/REC2"/>
    <property type="match status" value="1"/>
</dbReference>